<protein>
    <recommendedName>
        <fullName evidence="5">Transmembrane protein</fullName>
    </recommendedName>
</protein>
<dbReference type="AlphaFoldDB" id="A0A8J4BAH0"/>
<evidence type="ECO:0000313" key="4">
    <source>
        <dbReference type="Proteomes" id="UP000747399"/>
    </source>
</evidence>
<comment type="caution">
    <text evidence="3">The sequence shown here is derived from an EMBL/GenBank/DDBJ whole genome shotgun (WGS) entry which is preliminary data.</text>
</comment>
<feature type="region of interest" description="Disordered" evidence="1">
    <location>
        <begin position="168"/>
        <end position="207"/>
    </location>
</feature>
<evidence type="ECO:0000256" key="2">
    <source>
        <dbReference type="SAM" id="Phobius"/>
    </source>
</evidence>
<keyword evidence="4" id="KW-1185">Reference proteome</keyword>
<evidence type="ECO:0008006" key="5">
    <source>
        <dbReference type="Google" id="ProtNLM"/>
    </source>
</evidence>
<name>A0A8J4BAH0_9CHLO</name>
<reference evidence="3" key="1">
    <citation type="journal article" date="2021" name="Proc. Natl. Acad. Sci. U.S.A.">
        <title>Three genomes in the algal genus Volvox reveal the fate of a haploid sex-determining region after a transition to homothallism.</title>
        <authorList>
            <person name="Yamamoto K."/>
            <person name="Hamaji T."/>
            <person name="Kawai-Toyooka H."/>
            <person name="Matsuzaki R."/>
            <person name="Takahashi F."/>
            <person name="Nishimura Y."/>
            <person name="Kawachi M."/>
            <person name="Noguchi H."/>
            <person name="Minakuchi Y."/>
            <person name="Umen J.G."/>
            <person name="Toyoda A."/>
            <person name="Nozaki H."/>
        </authorList>
    </citation>
    <scope>NUCLEOTIDE SEQUENCE</scope>
    <source>
        <strain evidence="3">NIES-3780</strain>
    </source>
</reference>
<feature type="region of interest" description="Disordered" evidence="1">
    <location>
        <begin position="53"/>
        <end position="72"/>
    </location>
</feature>
<keyword evidence="2" id="KW-0812">Transmembrane</keyword>
<feature type="compositionally biased region" description="Low complexity" evidence="1">
    <location>
        <begin position="172"/>
        <end position="195"/>
    </location>
</feature>
<keyword evidence="2" id="KW-1133">Transmembrane helix</keyword>
<keyword evidence="2" id="KW-0472">Membrane</keyword>
<feature type="transmembrane region" description="Helical" evidence="2">
    <location>
        <begin position="102"/>
        <end position="124"/>
    </location>
</feature>
<evidence type="ECO:0000256" key="1">
    <source>
        <dbReference type="SAM" id="MobiDB-lite"/>
    </source>
</evidence>
<sequence>MRPQLALQDVPEDVLAQLLYGGPEGLERQRKKERFRRLLEEVAEAREQAAAAAVSEGAAGGGDSARGSPKLSSGTASVVAATQPVADVAVSGSYWSRNKATLWGVMALLSLFAFAWDMWLAAAWDRWQLERRQRKRARGVQFGQEQDVLDLGSLLADRLEGGAAFAPSGRQAVSTATVTTETVASSSPSAALPSLQTPRTGPNAPGA</sequence>
<accession>A0A8J4BAH0</accession>
<dbReference type="EMBL" id="BNCO01000028">
    <property type="protein sequence ID" value="GIL57795.1"/>
    <property type="molecule type" value="Genomic_DNA"/>
</dbReference>
<gene>
    <name evidence="3" type="ORF">Vafri_12856</name>
</gene>
<dbReference type="Proteomes" id="UP000747399">
    <property type="component" value="Unassembled WGS sequence"/>
</dbReference>
<evidence type="ECO:0000313" key="3">
    <source>
        <dbReference type="EMBL" id="GIL57795.1"/>
    </source>
</evidence>
<proteinExistence type="predicted"/>
<organism evidence="3 4">
    <name type="scientific">Volvox africanus</name>
    <dbReference type="NCBI Taxonomy" id="51714"/>
    <lineage>
        <taxon>Eukaryota</taxon>
        <taxon>Viridiplantae</taxon>
        <taxon>Chlorophyta</taxon>
        <taxon>core chlorophytes</taxon>
        <taxon>Chlorophyceae</taxon>
        <taxon>CS clade</taxon>
        <taxon>Chlamydomonadales</taxon>
        <taxon>Volvocaceae</taxon>
        <taxon>Volvox</taxon>
    </lineage>
</organism>